<protein>
    <submittedName>
        <fullName evidence="1">Uncharacterized protein</fullName>
    </submittedName>
</protein>
<dbReference type="Proteomes" id="UP001549076">
    <property type="component" value="Unassembled WGS sequence"/>
</dbReference>
<keyword evidence="2" id="KW-1185">Reference proteome</keyword>
<evidence type="ECO:0000313" key="1">
    <source>
        <dbReference type="EMBL" id="MET3794506.1"/>
    </source>
</evidence>
<sequence>MNSSIESVNPSLNVLQLIDDHFHAMPHERFDAFIRAVFDEGPIIISIEDEPRVVAGKRKLRGGAAALRAVKENKESLLVEWHASRPDDQKLTSITNSAQ</sequence>
<comment type="caution">
    <text evidence="1">The sequence shown here is derived from an EMBL/GenBank/DDBJ whole genome shotgun (WGS) entry which is preliminary data.</text>
</comment>
<accession>A0ABV2N6U0</accession>
<gene>
    <name evidence="1" type="ORF">ABID37_004746</name>
</gene>
<organism evidence="1 2">
    <name type="scientific">Aquamicrobium terrae</name>
    <dbReference type="NCBI Taxonomy" id="1324945"/>
    <lineage>
        <taxon>Bacteria</taxon>
        <taxon>Pseudomonadati</taxon>
        <taxon>Pseudomonadota</taxon>
        <taxon>Alphaproteobacteria</taxon>
        <taxon>Hyphomicrobiales</taxon>
        <taxon>Phyllobacteriaceae</taxon>
        <taxon>Aquamicrobium</taxon>
    </lineage>
</organism>
<proteinExistence type="predicted"/>
<name>A0ABV2N6U0_9HYPH</name>
<reference evidence="1 2" key="1">
    <citation type="submission" date="2024-06" db="EMBL/GenBank/DDBJ databases">
        <title>Genomic Encyclopedia of Type Strains, Phase IV (KMG-IV): sequencing the most valuable type-strain genomes for metagenomic binning, comparative biology and taxonomic classification.</title>
        <authorList>
            <person name="Goeker M."/>
        </authorList>
    </citation>
    <scope>NUCLEOTIDE SEQUENCE [LARGE SCALE GENOMIC DNA]</scope>
    <source>
        <strain evidence="1 2">DSM 27865</strain>
    </source>
</reference>
<dbReference type="EMBL" id="JBEPML010000025">
    <property type="protein sequence ID" value="MET3794506.1"/>
    <property type="molecule type" value="Genomic_DNA"/>
</dbReference>
<evidence type="ECO:0000313" key="2">
    <source>
        <dbReference type="Proteomes" id="UP001549076"/>
    </source>
</evidence>
<dbReference type="RefSeq" id="WP_354199332.1">
    <property type="nucleotide sequence ID" value="NZ_JBEPML010000025.1"/>
</dbReference>